<dbReference type="InterPro" id="IPR009057">
    <property type="entry name" value="Homeodomain-like_sf"/>
</dbReference>
<evidence type="ECO:0000256" key="2">
    <source>
        <dbReference type="PROSITE-ProRule" id="PRU00335"/>
    </source>
</evidence>
<reference evidence="4 5" key="1">
    <citation type="submission" date="2023-03" db="EMBL/GenBank/DDBJ databases">
        <title>Draft genome sequence of the bacteria which degrade cell wall of Tricholomamatutake.</title>
        <authorList>
            <person name="Konishi Y."/>
            <person name="Fukuta Y."/>
            <person name="Shirasaka N."/>
        </authorList>
    </citation>
    <scope>NUCLEOTIDE SEQUENCE [LARGE SCALE GENOMIC DNA]</scope>
    <source>
        <strain evidence="5">mu1</strain>
    </source>
</reference>
<dbReference type="PRINTS" id="PR00455">
    <property type="entry name" value="HTHTETR"/>
</dbReference>
<dbReference type="SUPFAM" id="SSF46689">
    <property type="entry name" value="Homeodomain-like"/>
    <property type="match status" value="1"/>
</dbReference>
<evidence type="ECO:0000313" key="4">
    <source>
        <dbReference type="EMBL" id="GLX67312.1"/>
    </source>
</evidence>
<keyword evidence="1 2" id="KW-0238">DNA-binding</keyword>
<evidence type="ECO:0000259" key="3">
    <source>
        <dbReference type="PROSITE" id="PS50977"/>
    </source>
</evidence>
<dbReference type="PANTHER" id="PTHR30055">
    <property type="entry name" value="HTH-TYPE TRANSCRIPTIONAL REGULATOR RUTR"/>
    <property type="match status" value="1"/>
</dbReference>
<dbReference type="Proteomes" id="UP001157114">
    <property type="component" value="Unassembled WGS sequence"/>
</dbReference>
<dbReference type="InterPro" id="IPR050109">
    <property type="entry name" value="HTH-type_TetR-like_transc_reg"/>
</dbReference>
<name>A0ABQ6GE20_9BACL</name>
<feature type="DNA-binding region" description="H-T-H motif" evidence="2">
    <location>
        <begin position="35"/>
        <end position="54"/>
    </location>
</feature>
<dbReference type="PROSITE" id="PS50977">
    <property type="entry name" value="HTH_TETR_2"/>
    <property type="match status" value="1"/>
</dbReference>
<keyword evidence="5" id="KW-1185">Reference proteome</keyword>
<comment type="caution">
    <text evidence="4">The sequence shown here is derived from an EMBL/GenBank/DDBJ whole genome shotgun (WGS) entry which is preliminary data.</text>
</comment>
<gene>
    <name evidence="4" type="ORF">MU1_16570</name>
</gene>
<feature type="domain" description="HTH tetR-type" evidence="3">
    <location>
        <begin position="12"/>
        <end position="72"/>
    </location>
</feature>
<dbReference type="Gene3D" id="1.10.357.10">
    <property type="entry name" value="Tetracycline Repressor, domain 2"/>
    <property type="match status" value="1"/>
</dbReference>
<dbReference type="InterPro" id="IPR023772">
    <property type="entry name" value="DNA-bd_HTH_TetR-type_CS"/>
</dbReference>
<dbReference type="PROSITE" id="PS01081">
    <property type="entry name" value="HTH_TETR_1"/>
    <property type="match status" value="1"/>
</dbReference>
<dbReference type="InterPro" id="IPR001647">
    <property type="entry name" value="HTH_TetR"/>
</dbReference>
<sequence>MTPREKDFQAVTNRKEQILDAAASLFAINGYYKTTTAMVAAEVGVTQPYVFHFFKSKEVLYLAVLERAQKRLLHAFSQVDASPEMLHHQMGEAFNELMANHRDETLLCMQSYTTPEPNVREVVKQRFAEVHQLIAERFEKAGMPNSSQQASTFIACGMVITMSEILNLPVLADLGHLGHIE</sequence>
<dbReference type="Pfam" id="PF00440">
    <property type="entry name" value="TetR_N"/>
    <property type="match status" value="1"/>
</dbReference>
<dbReference type="RefSeq" id="WP_284238058.1">
    <property type="nucleotide sequence ID" value="NZ_BSSQ01000006.1"/>
</dbReference>
<dbReference type="PANTHER" id="PTHR30055:SF146">
    <property type="entry name" value="HTH-TYPE TRANSCRIPTIONAL DUAL REGULATOR CECR"/>
    <property type="match status" value="1"/>
</dbReference>
<protein>
    <recommendedName>
        <fullName evidence="3">HTH tetR-type domain-containing protein</fullName>
    </recommendedName>
</protein>
<evidence type="ECO:0000256" key="1">
    <source>
        <dbReference type="ARBA" id="ARBA00023125"/>
    </source>
</evidence>
<dbReference type="EMBL" id="BSSQ01000006">
    <property type="protein sequence ID" value="GLX67312.1"/>
    <property type="molecule type" value="Genomic_DNA"/>
</dbReference>
<accession>A0ABQ6GE20</accession>
<proteinExistence type="predicted"/>
<organism evidence="4 5">
    <name type="scientific">Paenibacillus glycanilyticus</name>
    <dbReference type="NCBI Taxonomy" id="126569"/>
    <lineage>
        <taxon>Bacteria</taxon>
        <taxon>Bacillati</taxon>
        <taxon>Bacillota</taxon>
        <taxon>Bacilli</taxon>
        <taxon>Bacillales</taxon>
        <taxon>Paenibacillaceae</taxon>
        <taxon>Paenibacillus</taxon>
    </lineage>
</organism>
<evidence type="ECO:0000313" key="5">
    <source>
        <dbReference type="Proteomes" id="UP001157114"/>
    </source>
</evidence>